<dbReference type="RefSeq" id="WP_163386466.1">
    <property type="nucleotide sequence ID" value="NZ_JAUFQS010000012.1"/>
</dbReference>
<dbReference type="Gene3D" id="3.90.1580.10">
    <property type="entry name" value="paralog of FGE (formylglycine-generating enzyme)"/>
    <property type="match status" value="1"/>
</dbReference>
<organism evidence="3 4">
    <name type="scientific">Cyclobacterium jeungdonense</name>
    <dbReference type="NCBI Taxonomy" id="708087"/>
    <lineage>
        <taxon>Bacteria</taxon>
        <taxon>Pseudomonadati</taxon>
        <taxon>Bacteroidota</taxon>
        <taxon>Cytophagia</taxon>
        <taxon>Cytophagales</taxon>
        <taxon>Cyclobacteriaceae</taxon>
        <taxon>Cyclobacterium</taxon>
    </lineage>
</organism>
<sequence>MKALALLVLFSMQAMGLHAQYEDMVSIEGGAYAPLYGSSAELVGVNGFYIDAEPVTHADFLNFVKEYPEWRKSGVKRLFADERYLQLWENDLEIPETLKNSPVVQVSWFAAKAYCDCQGKRLPTVDEWEYVAMASATQKDAREDSLFTLSILSSYEKPKTYLMEVGLQEQNAWGIHDLHGLVWEWTQDFNSIILTGESRNNGNTDLGLFCASGALGANDLMNYAAFMRYAMRSSLKARYSLTNLGFRCASDLSPDSN</sequence>
<dbReference type="InterPro" id="IPR005532">
    <property type="entry name" value="SUMF_dom"/>
</dbReference>
<dbReference type="InterPro" id="IPR042095">
    <property type="entry name" value="SUMF_sf"/>
</dbReference>
<feature type="chain" id="PRO_5047059162" evidence="1">
    <location>
        <begin position="20"/>
        <end position="257"/>
    </location>
</feature>
<dbReference type="EMBL" id="JAUFQS010000012">
    <property type="protein sequence ID" value="MDN3688728.1"/>
    <property type="molecule type" value="Genomic_DNA"/>
</dbReference>
<dbReference type="PANTHER" id="PTHR23150:SF19">
    <property type="entry name" value="FORMYLGLYCINE-GENERATING ENZYME"/>
    <property type="match status" value="1"/>
</dbReference>
<evidence type="ECO:0000313" key="3">
    <source>
        <dbReference type="EMBL" id="MDN3688728.1"/>
    </source>
</evidence>
<feature type="domain" description="Sulfatase-modifying factor enzyme-like" evidence="2">
    <location>
        <begin position="22"/>
        <end position="249"/>
    </location>
</feature>
<keyword evidence="1" id="KW-0732">Signal</keyword>
<keyword evidence="4" id="KW-1185">Reference proteome</keyword>
<name>A0ABT8CA94_9BACT</name>
<evidence type="ECO:0000256" key="1">
    <source>
        <dbReference type="SAM" id="SignalP"/>
    </source>
</evidence>
<dbReference type="SUPFAM" id="SSF56436">
    <property type="entry name" value="C-type lectin-like"/>
    <property type="match status" value="1"/>
</dbReference>
<protein>
    <submittedName>
        <fullName evidence="3">Formylglycine-generating enzyme family protein</fullName>
    </submittedName>
</protein>
<evidence type="ECO:0000313" key="4">
    <source>
        <dbReference type="Proteomes" id="UP001236663"/>
    </source>
</evidence>
<accession>A0ABT8CA94</accession>
<gene>
    <name evidence="3" type="ORF">QWZ15_12875</name>
</gene>
<proteinExistence type="predicted"/>
<dbReference type="InterPro" id="IPR051043">
    <property type="entry name" value="Sulfatase_Mod_Factor_Kinase"/>
</dbReference>
<feature type="signal peptide" evidence="1">
    <location>
        <begin position="1"/>
        <end position="19"/>
    </location>
</feature>
<dbReference type="Pfam" id="PF03781">
    <property type="entry name" value="FGE-sulfatase"/>
    <property type="match status" value="1"/>
</dbReference>
<evidence type="ECO:0000259" key="2">
    <source>
        <dbReference type="Pfam" id="PF03781"/>
    </source>
</evidence>
<comment type="caution">
    <text evidence="3">The sequence shown here is derived from an EMBL/GenBank/DDBJ whole genome shotgun (WGS) entry which is preliminary data.</text>
</comment>
<dbReference type="PANTHER" id="PTHR23150">
    <property type="entry name" value="SULFATASE MODIFYING FACTOR 1, 2"/>
    <property type="match status" value="1"/>
</dbReference>
<dbReference type="Proteomes" id="UP001236663">
    <property type="component" value="Unassembled WGS sequence"/>
</dbReference>
<reference evidence="4" key="1">
    <citation type="journal article" date="2019" name="Int. J. Syst. Evol. Microbiol.">
        <title>The Global Catalogue of Microorganisms (GCM) 10K type strain sequencing project: providing services to taxonomists for standard genome sequencing and annotation.</title>
        <authorList>
            <consortium name="The Broad Institute Genomics Platform"/>
            <consortium name="The Broad Institute Genome Sequencing Center for Infectious Disease"/>
            <person name="Wu L."/>
            <person name="Ma J."/>
        </authorList>
    </citation>
    <scope>NUCLEOTIDE SEQUENCE [LARGE SCALE GENOMIC DNA]</scope>
    <source>
        <strain evidence="4">CECT 7706</strain>
    </source>
</reference>
<dbReference type="InterPro" id="IPR016187">
    <property type="entry name" value="CTDL_fold"/>
</dbReference>